<reference evidence="3" key="2">
    <citation type="journal article" date="2021" name="PeerJ">
        <title>Extensive microbial diversity within the chicken gut microbiome revealed by metagenomics and culture.</title>
        <authorList>
            <person name="Gilroy R."/>
            <person name="Ravi A."/>
            <person name="Getino M."/>
            <person name="Pursley I."/>
            <person name="Horton D.L."/>
            <person name="Alikhan N.F."/>
            <person name="Baker D."/>
            <person name="Gharbi K."/>
            <person name="Hall N."/>
            <person name="Watson M."/>
            <person name="Adriaenssens E.M."/>
            <person name="Foster-Nyarko E."/>
            <person name="Jarju S."/>
            <person name="Secka A."/>
            <person name="Antonio M."/>
            <person name="Oren A."/>
            <person name="Chaudhuri R.R."/>
            <person name="La Ragione R."/>
            <person name="Hildebrand F."/>
            <person name="Pallen M.J."/>
        </authorList>
    </citation>
    <scope>NUCLEOTIDE SEQUENCE</scope>
    <source>
        <strain evidence="3">9366</strain>
    </source>
</reference>
<dbReference type="AlphaFoldDB" id="A0A9D1MND8"/>
<dbReference type="SUPFAM" id="SSF50104">
    <property type="entry name" value="Translation proteins SH3-like domain"/>
    <property type="match status" value="1"/>
</dbReference>
<proteinExistence type="predicted"/>
<reference evidence="3" key="1">
    <citation type="submission" date="2020-10" db="EMBL/GenBank/DDBJ databases">
        <authorList>
            <person name="Gilroy R."/>
        </authorList>
    </citation>
    <scope>NUCLEOTIDE SEQUENCE</scope>
    <source>
        <strain evidence="3">9366</strain>
    </source>
</reference>
<dbReference type="InterPro" id="IPR008991">
    <property type="entry name" value="Translation_prot_SH3-like_sf"/>
</dbReference>
<keyword evidence="2" id="KW-0687">Ribonucleoprotein</keyword>
<dbReference type="Proteomes" id="UP000824145">
    <property type="component" value="Unassembled WGS sequence"/>
</dbReference>
<dbReference type="InterPro" id="IPR041985">
    <property type="entry name" value="Ribosomal_eL14_KOW"/>
</dbReference>
<dbReference type="GO" id="GO:1990904">
    <property type="term" value="C:ribonucleoprotein complex"/>
    <property type="evidence" value="ECO:0007669"/>
    <property type="project" value="UniProtKB-KW"/>
</dbReference>
<organism evidence="3 4">
    <name type="scientific">Candidatus Caccalectryoclostridium excrementigallinarum</name>
    <dbReference type="NCBI Taxonomy" id="2840710"/>
    <lineage>
        <taxon>Bacteria</taxon>
        <taxon>Bacillati</taxon>
        <taxon>Bacillota</taxon>
        <taxon>Clostridia</taxon>
        <taxon>Christensenellales</taxon>
        <taxon>Christensenellaceae</taxon>
        <taxon>Christensenellaceae incertae sedis</taxon>
        <taxon>Candidatus Caccalectryoclostridium</taxon>
    </lineage>
</organism>
<keyword evidence="1" id="KW-0689">Ribosomal protein</keyword>
<evidence type="ECO:0000256" key="2">
    <source>
        <dbReference type="ARBA" id="ARBA00023274"/>
    </source>
</evidence>
<accession>A0A9D1MND8</accession>
<sequence>MEYIPEAGDIVISKAGHDAGRAHIVLAYEGGGYALIADGKRRLVSSPKSKNVKHLRKAGSALKESIEKGSVTDKEIRGALKEINGGC</sequence>
<evidence type="ECO:0000313" key="4">
    <source>
        <dbReference type="Proteomes" id="UP000824145"/>
    </source>
</evidence>
<dbReference type="GO" id="GO:0005840">
    <property type="term" value="C:ribosome"/>
    <property type="evidence" value="ECO:0007669"/>
    <property type="project" value="UniProtKB-KW"/>
</dbReference>
<protein>
    <submittedName>
        <fullName evidence="3">RNA-binding protein</fullName>
    </submittedName>
</protein>
<comment type="caution">
    <text evidence="3">The sequence shown here is derived from an EMBL/GenBank/DDBJ whole genome shotgun (WGS) entry which is preliminary data.</text>
</comment>
<evidence type="ECO:0000256" key="1">
    <source>
        <dbReference type="ARBA" id="ARBA00022980"/>
    </source>
</evidence>
<dbReference type="CDD" id="cd06088">
    <property type="entry name" value="KOW_RPL14"/>
    <property type="match status" value="1"/>
</dbReference>
<name>A0A9D1MND8_9FIRM</name>
<evidence type="ECO:0000313" key="3">
    <source>
        <dbReference type="EMBL" id="HIU63179.1"/>
    </source>
</evidence>
<gene>
    <name evidence="3" type="ORF">IAB07_05390</name>
</gene>
<dbReference type="EMBL" id="DVNJ01000030">
    <property type="protein sequence ID" value="HIU63179.1"/>
    <property type="molecule type" value="Genomic_DNA"/>
</dbReference>